<feature type="domain" description="Rhamnogalacturonase A/B/Epimerase-like pectate lyase" evidence="2">
    <location>
        <begin position="55"/>
        <end position="312"/>
    </location>
</feature>
<name>A0A2P7QYJ1_9SPHN</name>
<feature type="domain" description="Rhamnogalacturonase A/B/Epimerase-like pectate lyase" evidence="2">
    <location>
        <begin position="404"/>
        <end position="526"/>
    </location>
</feature>
<dbReference type="EMBL" id="PXYI01000001">
    <property type="protein sequence ID" value="PSJ43038.1"/>
    <property type="molecule type" value="Genomic_DNA"/>
</dbReference>
<sequence>MRLSSSGVINEEGETFVTTRLIVALLLMGGAAPALAATPSSFTAIPADPRAVTVTAVGDGVADDSAAIQAAIDAAEAKGGGGIVFLPAGRYRISRTLFVWPGVRVFGAGRTRPVVLLGANTPGFQRGVGSMVFFTGNRPGGAAPGPGGVVAPPKVPVPPPTSVPFNPNIADANSGTFYSALSNIDFEIGEGNPAATAVRFHTAQHAFLSHIDFRLGSALAGIYQVGNVGQNLRFFGGRYGILTEKPSAAWQYTLLDSEFDGQRDAAIREHEAGLTLVNTVFRNVPVGIEIDEGYGDWLWGKDVRFENVARAGVIISNEGNAYTQIGFDNAVASGTPVFARFRDSGKTVSGPSARYRVKEFTYGLTVPALGQTGLFETRMDAAPMRSLPARRRPAIRALPAMSAWANVRTLGIKGDGSSDDTAALQRAIDTHRVLYFPAGFYQVSDRLTLRPDSVLIGLHPSLTRITLGDDSPAYRGIGSPRALLESARGGNAIVSGLGLDTGGINPRATALLWRAGETSLVDDVRFLGGHGTNAADGTRIDPYNANHTADPDPRKRWDGQYTSLWVTDGGGGTFNNLWTPSTFAQSGMFVSNTSTPGFVYEMSAEHHARAEIVLDGVRNWEFLAPQTEEEAGESRNAVSLEVRNSRNILFANYHGYRVTRSLQPAPAAVRLYGSTDIRFRNVHVNAESGFATCDANGCGTYLRASKYPYENAIQDMTSGLEVREREFAVLDITNAPAPPATPTLAPVRKLADGFYSAGGGAVDADGKLYFVDRYFQRIHGWSAAEGLSIAADAPLDPVNLAVDKSGNLLVLSSDRPEATVYAIEPGKPEKVETIAPTPVSDRSGRRVALPSSFWNNGEFRDQYDPATDRFTTLAEMFARDMAVPKAREYVSPDGSLVLPAYRVWQQGPTNFLGWRFSDTLDTYGFVTGSVGDRVFVSNGSEDRTYSGLLGPGGAVTELKPFANRGGESVVRGSDGRVYIANGQIFVFNADGSEAGRIDVPERPLQLLFGGPGGRTLFILTHHSLYAAEP</sequence>
<comment type="caution">
    <text evidence="3">The sequence shown here is derived from an EMBL/GenBank/DDBJ whole genome shotgun (WGS) entry which is preliminary data.</text>
</comment>
<keyword evidence="1" id="KW-0732">Signal</keyword>
<protein>
    <submittedName>
        <fullName evidence="3">Gluconolaconase</fullName>
    </submittedName>
</protein>
<keyword evidence="4" id="KW-1185">Reference proteome</keyword>
<dbReference type="Proteomes" id="UP000241167">
    <property type="component" value="Unassembled WGS sequence"/>
</dbReference>
<dbReference type="InterPro" id="IPR011050">
    <property type="entry name" value="Pectin_lyase_fold/virulence"/>
</dbReference>
<dbReference type="OrthoDB" id="7482115at2"/>
<dbReference type="SUPFAM" id="SSF51126">
    <property type="entry name" value="Pectin lyase-like"/>
    <property type="match status" value="2"/>
</dbReference>
<evidence type="ECO:0000313" key="3">
    <source>
        <dbReference type="EMBL" id="PSJ43038.1"/>
    </source>
</evidence>
<feature type="chain" id="PRO_5015110373" evidence="1">
    <location>
        <begin position="37"/>
        <end position="1029"/>
    </location>
</feature>
<gene>
    <name evidence="3" type="ORF">C7I55_01155</name>
</gene>
<evidence type="ECO:0000313" key="4">
    <source>
        <dbReference type="Proteomes" id="UP000241167"/>
    </source>
</evidence>
<dbReference type="InterPro" id="IPR024535">
    <property type="entry name" value="RHGA/B-epi-like_pectate_lyase"/>
</dbReference>
<organism evidence="3 4">
    <name type="scientific">Allosphingosinicella deserti</name>
    <dbReference type="NCBI Taxonomy" id="2116704"/>
    <lineage>
        <taxon>Bacteria</taxon>
        <taxon>Pseudomonadati</taxon>
        <taxon>Pseudomonadota</taxon>
        <taxon>Alphaproteobacteria</taxon>
        <taxon>Sphingomonadales</taxon>
        <taxon>Sphingomonadaceae</taxon>
        <taxon>Allosphingosinicella</taxon>
    </lineage>
</organism>
<evidence type="ECO:0000256" key="1">
    <source>
        <dbReference type="SAM" id="SignalP"/>
    </source>
</evidence>
<dbReference type="Gene3D" id="2.120.10.30">
    <property type="entry name" value="TolB, C-terminal domain"/>
    <property type="match status" value="2"/>
</dbReference>
<dbReference type="Pfam" id="PF12708">
    <property type="entry name" value="Pect-lyase_RHGA_epim"/>
    <property type="match status" value="2"/>
</dbReference>
<dbReference type="PANTHER" id="PTHR47572:SF4">
    <property type="entry name" value="LACTONASE DRP35"/>
    <property type="match status" value="1"/>
</dbReference>
<accession>A0A2P7QYJ1</accession>
<dbReference type="AlphaFoldDB" id="A0A2P7QYJ1"/>
<dbReference type="InterPro" id="IPR012334">
    <property type="entry name" value="Pectin_lyas_fold"/>
</dbReference>
<reference evidence="3 4" key="1">
    <citation type="submission" date="2018-03" db="EMBL/GenBank/DDBJ databases">
        <title>The draft genome of Sphingosinicella sp. GL-C-18.</title>
        <authorList>
            <person name="Liu L."/>
            <person name="Li L."/>
            <person name="Liang L."/>
            <person name="Zhang X."/>
            <person name="Wang T."/>
        </authorList>
    </citation>
    <scope>NUCLEOTIDE SEQUENCE [LARGE SCALE GENOMIC DNA]</scope>
    <source>
        <strain evidence="3 4">GL-C-18</strain>
    </source>
</reference>
<evidence type="ECO:0000259" key="2">
    <source>
        <dbReference type="Pfam" id="PF12708"/>
    </source>
</evidence>
<dbReference type="InterPro" id="IPR051262">
    <property type="entry name" value="SMP-30/CGR1_Lactonase"/>
</dbReference>
<feature type="signal peptide" evidence="1">
    <location>
        <begin position="1"/>
        <end position="36"/>
    </location>
</feature>
<dbReference type="InterPro" id="IPR011042">
    <property type="entry name" value="6-blade_b-propeller_TolB-like"/>
</dbReference>
<dbReference type="Gene3D" id="2.160.20.10">
    <property type="entry name" value="Single-stranded right-handed beta-helix, Pectin lyase-like"/>
    <property type="match status" value="2"/>
</dbReference>
<dbReference type="SUPFAM" id="SSF63829">
    <property type="entry name" value="Calcium-dependent phosphotriesterase"/>
    <property type="match status" value="1"/>
</dbReference>
<proteinExistence type="predicted"/>
<dbReference type="PANTHER" id="PTHR47572">
    <property type="entry name" value="LIPOPROTEIN-RELATED"/>
    <property type="match status" value="1"/>
</dbReference>